<dbReference type="OrthoDB" id="2513959at2759"/>
<name>A0A2N5T239_9BASI</name>
<evidence type="ECO:0000313" key="2">
    <source>
        <dbReference type="EMBL" id="PLW33018.1"/>
    </source>
</evidence>
<accession>A0A2N5T239</accession>
<dbReference type="EMBL" id="PGCJ01000028">
    <property type="protein sequence ID" value="PLW55795.1"/>
    <property type="molecule type" value="Genomic_DNA"/>
</dbReference>
<keyword evidence="4" id="KW-1185">Reference proteome</keyword>
<reference evidence="4 5" key="1">
    <citation type="submission" date="2017-11" db="EMBL/GenBank/DDBJ databases">
        <title>De novo assembly and phasing of dikaryotic genomes from two isolates of Puccinia coronata f. sp. avenae, the causal agent of oat crown rust.</title>
        <authorList>
            <person name="Miller M.E."/>
            <person name="Zhang Y."/>
            <person name="Omidvar V."/>
            <person name="Sperschneider J."/>
            <person name="Schwessinger B."/>
            <person name="Raley C."/>
            <person name="Palmer J.M."/>
            <person name="Garnica D."/>
            <person name="Upadhyaya N."/>
            <person name="Rathjen J."/>
            <person name="Taylor J.M."/>
            <person name="Park R.F."/>
            <person name="Dodds P.N."/>
            <person name="Hirsch C.D."/>
            <person name="Kianian S.F."/>
            <person name="Figueroa M."/>
        </authorList>
    </citation>
    <scope>NUCLEOTIDE SEQUENCE [LARGE SCALE GENOMIC DNA]</scope>
    <source>
        <strain evidence="1">12NC29</strain>
        <strain evidence="2">12SD80</strain>
    </source>
</reference>
<dbReference type="Proteomes" id="UP000235388">
    <property type="component" value="Unassembled WGS sequence"/>
</dbReference>
<proteinExistence type="predicted"/>
<evidence type="ECO:0000313" key="3">
    <source>
        <dbReference type="EMBL" id="PLW55795.1"/>
    </source>
</evidence>
<comment type="caution">
    <text evidence="1">The sequence shown here is derived from an EMBL/GenBank/DDBJ whole genome shotgun (WGS) entry which is preliminary data.</text>
</comment>
<dbReference type="EMBL" id="PGCI01000230">
    <property type="protein sequence ID" value="PLW33018.1"/>
    <property type="molecule type" value="Genomic_DNA"/>
</dbReference>
<evidence type="ECO:0000313" key="4">
    <source>
        <dbReference type="Proteomes" id="UP000235388"/>
    </source>
</evidence>
<dbReference type="EMBL" id="PGCJ01000811">
    <property type="protein sequence ID" value="PLW19547.1"/>
    <property type="molecule type" value="Genomic_DNA"/>
</dbReference>
<organism evidence="1 4">
    <name type="scientific">Puccinia coronata f. sp. avenae</name>
    <dbReference type="NCBI Taxonomy" id="200324"/>
    <lineage>
        <taxon>Eukaryota</taxon>
        <taxon>Fungi</taxon>
        <taxon>Dikarya</taxon>
        <taxon>Basidiomycota</taxon>
        <taxon>Pucciniomycotina</taxon>
        <taxon>Pucciniomycetes</taxon>
        <taxon>Pucciniales</taxon>
        <taxon>Pucciniaceae</taxon>
        <taxon>Puccinia</taxon>
    </lineage>
</organism>
<protein>
    <submittedName>
        <fullName evidence="1">Uncharacterized protein</fullName>
    </submittedName>
</protein>
<dbReference type="AlphaFoldDB" id="A0A2N5T239"/>
<evidence type="ECO:0000313" key="5">
    <source>
        <dbReference type="Proteomes" id="UP000235392"/>
    </source>
</evidence>
<gene>
    <name evidence="3" type="ORF">PCANC_01558</name>
    <name evidence="1" type="ORF">PCANC_09029</name>
    <name evidence="2" type="ORF">PCASD_14897</name>
</gene>
<sequence length="295" mass="34408">MAASNKNSDAAIQARFSGSVELSNKKGEVLSFEDQQGKRLCIPICLPNTPGWHRDPPAMRQNCSFQVENWDIFEKVRNNEDLEVTTEIDWEQLENPESTQENKEEQINIQPSPLETIPETTEPETEEQGDTWGVTLAEPVDWAKELGATQPTEEEQQRIDKEWEESEAAWAREPVPSPQRTTSWKDIPFPRRFMAVFDESTRPKRLRRNQEWLTELPGGASDTLNFLQILDLDGARIFLQQGDWSSKYGFVSQKDRERLYYGRGKNWYKQRVIKPARLARLRRELQLFNKQMDSY</sequence>
<evidence type="ECO:0000313" key="1">
    <source>
        <dbReference type="EMBL" id="PLW19547.1"/>
    </source>
</evidence>
<dbReference type="Proteomes" id="UP000235392">
    <property type="component" value="Unassembled WGS sequence"/>
</dbReference>